<organism evidence="1 2">
    <name type="scientific">Sorangium cellulosum</name>
    <name type="common">Polyangium cellulosum</name>
    <dbReference type="NCBI Taxonomy" id="56"/>
    <lineage>
        <taxon>Bacteria</taxon>
        <taxon>Pseudomonadati</taxon>
        <taxon>Myxococcota</taxon>
        <taxon>Polyangia</taxon>
        <taxon>Polyangiales</taxon>
        <taxon>Polyangiaceae</taxon>
        <taxon>Sorangium</taxon>
    </lineage>
</organism>
<dbReference type="PANTHER" id="PTHR32305:SF15">
    <property type="entry name" value="PROTEIN RHSA-RELATED"/>
    <property type="match status" value="1"/>
</dbReference>
<dbReference type="InterPro" id="IPR022385">
    <property type="entry name" value="Rhs_assc_core"/>
</dbReference>
<dbReference type="Gene3D" id="2.180.10.10">
    <property type="entry name" value="RHS repeat-associated core"/>
    <property type="match status" value="1"/>
</dbReference>
<gene>
    <name evidence="1" type="ORF">SOCEGT47_003480</name>
</gene>
<reference evidence="1 2" key="1">
    <citation type="submission" date="2015-09" db="EMBL/GenBank/DDBJ databases">
        <title>Sorangium comparison.</title>
        <authorList>
            <person name="Zaburannyi N."/>
            <person name="Bunk B."/>
            <person name="Overmann J."/>
            <person name="Mueller R."/>
        </authorList>
    </citation>
    <scope>NUCLEOTIDE SEQUENCE [LARGE SCALE GENOMIC DNA]</scope>
    <source>
        <strain evidence="1 2">So ceGT47</strain>
    </source>
</reference>
<accession>A0A4P2PTI3</accession>
<dbReference type="PANTHER" id="PTHR32305">
    <property type="match status" value="1"/>
</dbReference>
<dbReference type="NCBIfam" id="TIGR03696">
    <property type="entry name" value="Rhs_assc_core"/>
    <property type="match status" value="1"/>
</dbReference>
<name>A0A4P2PTI3_SORCE</name>
<dbReference type="Proteomes" id="UP000295781">
    <property type="component" value="Chromosome"/>
</dbReference>
<proteinExistence type="predicted"/>
<dbReference type="InterPro" id="IPR050708">
    <property type="entry name" value="T6SS_VgrG/RHS"/>
</dbReference>
<evidence type="ECO:0000313" key="1">
    <source>
        <dbReference type="EMBL" id="AUX19894.1"/>
    </source>
</evidence>
<dbReference type="EMBL" id="CP012670">
    <property type="protein sequence ID" value="AUX19894.1"/>
    <property type="molecule type" value="Genomic_DNA"/>
</dbReference>
<sequence>MRRVFADDAFTPLCEAEEGRAFRDVVTDAAATPWLMVDPSGALASLDVGALGAPGRAEGRFTALRFAGQRADEVTGLCYQRARWYAPELGTFTTPDPLGPDASAFEVAFVPNVTAWIDPLGLVILLMSDDSLCTTFAQQRAAQTGQQIVHHSQLGPVPNALAGESHLDIVGHGMPGYLLYKDGHERWASTPWLNGQQLGQAIRNAGFTGSTVHMTVCHGGTDPPGYPGGSIANHVAHPTGATTVACVGDNMRTHPTLPGVSIACENGRMVPFQPTPPPRP</sequence>
<evidence type="ECO:0000313" key="2">
    <source>
        <dbReference type="Proteomes" id="UP000295781"/>
    </source>
</evidence>
<protein>
    <submittedName>
        <fullName evidence="1">Uncharacterized protein</fullName>
    </submittedName>
</protein>
<dbReference type="AlphaFoldDB" id="A0A4P2PTI3"/>